<proteinExistence type="predicted"/>
<reference evidence="2 3" key="1">
    <citation type="journal article" date="2020" name="Nat. Commun.">
        <title>Donkey genomes provide new insights into domestication and selection for coat color.</title>
        <authorList>
            <person name="Wang"/>
            <person name="C."/>
            <person name="Li"/>
            <person name="H."/>
            <person name="Guo"/>
            <person name="Y."/>
            <person name="Huang"/>
            <person name="J."/>
            <person name="Sun"/>
            <person name="Y."/>
            <person name="Min"/>
            <person name="J."/>
            <person name="Wang"/>
            <person name="J."/>
            <person name="Fang"/>
            <person name="X."/>
            <person name="Zhao"/>
            <person name="Z."/>
            <person name="Wang"/>
            <person name="S."/>
            <person name="Zhang"/>
            <person name="Y."/>
            <person name="Liu"/>
            <person name="Q."/>
            <person name="Jiang"/>
            <person name="Q."/>
            <person name="Wang"/>
            <person name="X."/>
            <person name="Guo"/>
            <person name="Y."/>
            <person name="Yang"/>
            <person name="C."/>
            <person name="Wang"/>
            <person name="Y."/>
            <person name="Tian"/>
            <person name="F."/>
            <person name="Zhuang"/>
            <person name="G."/>
            <person name="Fan"/>
            <person name="Y."/>
            <person name="Gao"/>
            <person name="Q."/>
            <person name="Li"/>
            <person name="Y."/>
            <person name="Ju"/>
            <person name="Z."/>
            <person name="Li"/>
            <person name="J."/>
            <person name="Li"/>
            <person name="R."/>
            <person name="Hou"/>
            <person name="M."/>
            <person name="Yang"/>
            <person name="G."/>
            <person name="Liu"/>
            <person name="G."/>
            <person name="Liu"/>
            <person name="W."/>
            <person name="Guo"/>
            <person name="J."/>
            <person name="Pan"/>
            <person name="S."/>
            <person name="Fan"/>
            <person name="G."/>
            <person name="Zhang"/>
            <person name="W."/>
            <person name="Zhang"/>
            <person name="R."/>
            <person name="Yu"/>
            <person name="J."/>
            <person name="Zhang"/>
            <person name="X."/>
            <person name="Yin"/>
            <person name="Q."/>
            <person name="Ji"/>
            <person name="C."/>
            <person name="Jin"/>
            <person name="Y."/>
            <person name="Yue"/>
            <person name="G."/>
            <person name="Liu"/>
            <person name="M."/>
            <person name="Xu"/>
            <person name="J."/>
            <person name="Liu"/>
            <person name="S."/>
            <person name="Jordana"/>
            <person name="J."/>
            <person name="Noce"/>
            <person name="A."/>
            <person name="Amills"/>
            <person name="M."/>
            <person name="Wu"/>
            <person name="D.D."/>
            <person name="Li"/>
            <person name="S."/>
            <person name="Zhou"/>
            <person name="X. and Zhong"/>
            <person name="J."/>
        </authorList>
    </citation>
    <scope>NUCLEOTIDE SEQUENCE [LARGE SCALE GENOMIC DNA]</scope>
</reference>
<dbReference type="GeneTree" id="ENSGT00940000155433"/>
<protein>
    <submittedName>
        <fullName evidence="2">Uncharacterized protein</fullName>
    </submittedName>
</protein>
<dbReference type="Proteomes" id="UP000694387">
    <property type="component" value="Chromosome 13"/>
</dbReference>
<keyword evidence="3" id="KW-1185">Reference proteome</keyword>
<evidence type="ECO:0000313" key="3">
    <source>
        <dbReference type="Proteomes" id="UP000694387"/>
    </source>
</evidence>
<reference evidence="2" key="3">
    <citation type="submission" date="2025-09" db="UniProtKB">
        <authorList>
            <consortium name="Ensembl"/>
        </authorList>
    </citation>
    <scope>IDENTIFICATION</scope>
</reference>
<accession>A0A9L0JE48</accession>
<dbReference type="InterPro" id="IPR002494">
    <property type="entry name" value="KAP"/>
</dbReference>
<evidence type="ECO:0000313" key="2">
    <source>
        <dbReference type="Ensembl" id="ENSEASP00005047500.1"/>
    </source>
</evidence>
<dbReference type="GO" id="GO:0005829">
    <property type="term" value="C:cytosol"/>
    <property type="evidence" value="ECO:0007669"/>
    <property type="project" value="UniProtKB-ARBA"/>
</dbReference>
<dbReference type="PANTHER" id="PTHR48425">
    <property type="entry name" value="KERATIN-ASSOCIATED PROTEIN 2-1"/>
    <property type="match status" value="1"/>
</dbReference>
<sequence>MTGSCCGSTFSSLSLGRGCCQPCFRRDPCCCCRPVSCQTTVCRPVTCVPRYTRSICEPCRRPICCDPCSLQEGCCRPISCCPTSCTAVVCRPCCWASTCCRPISVQSPCCRAPLLPAGPLPHCLQDLPLLKPHRTRRTTCWSLSPILHFNQVERKKIFFIRWQ</sequence>
<keyword evidence="1" id="KW-0416">Keratin</keyword>
<reference evidence="2" key="2">
    <citation type="submission" date="2025-08" db="UniProtKB">
        <authorList>
            <consortium name="Ensembl"/>
        </authorList>
    </citation>
    <scope>IDENTIFICATION</scope>
</reference>
<dbReference type="Ensembl" id="ENSEAST00005083884.1">
    <property type="protein sequence ID" value="ENSEASP00005047500.1"/>
    <property type="gene ID" value="ENSEASG00005036720.1"/>
</dbReference>
<dbReference type="PANTHER" id="PTHR48425:SF1">
    <property type="entry name" value="KERATIN-ASSOCIATED PROTEIN 2-1"/>
    <property type="match status" value="1"/>
</dbReference>
<dbReference type="GO" id="GO:0045095">
    <property type="term" value="C:keratin filament"/>
    <property type="evidence" value="ECO:0007669"/>
    <property type="project" value="InterPro"/>
</dbReference>
<dbReference type="InterPro" id="IPR052154">
    <property type="entry name" value="KRTAP_type_2-like"/>
</dbReference>
<dbReference type="Pfam" id="PF01500">
    <property type="entry name" value="Keratin_B2"/>
    <property type="match status" value="1"/>
</dbReference>
<name>A0A9L0JE48_EQUAS</name>
<evidence type="ECO:0000256" key="1">
    <source>
        <dbReference type="ARBA" id="ARBA00022744"/>
    </source>
</evidence>
<dbReference type="AlphaFoldDB" id="A0A9L0JE48"/>
<organism evidence="2 3">
    <name type="scientific">Equus asinus</name>
    <name type="common">Donkey</name>
    <name type="synonym">Equus africanus asinus</name>
    <dbReference type="NCBI Taxonomy" id="9793"/>
    <lineage>
        <taxon>Eukaryota</taxon>
        <taxon>Metazoa</taxon>
        <taxon>Chordata</taxon>
        <taxon>Craniata</taxon>
        <taxon>Vertebrata</taxon>
        <taxon>Euteleostomi</taxon>
        <taxon>Mammalia</taxon>
        <taxon>Eutheria</taxon>
        <taxon>Laurasiatheria</taxon>
        <taxon>Perissodactyla</taxon>
        <taxon>Equidae</taxon>
        <taxon>Equus</taxon>
    </lineage>
</organism>